<dbReference type="Pfam" id="PF06080">
    <property type="entry name" value="DUF938"/>
    <property type="match status" value="1"/>
</dbReference>
<gene>
    <name evidence="1" type="ORF">FPZ54_09815</name>
</gene>
<dbReference type="InterPro" id="IPR029063">
    <property type="entry name" value="SAM-dependent_MTases_sf"/>
</dbReference>
<dbReference type="OrthoDB" id="5525831at2"/>
<dbReference type="SUPFAM" id="SSF53335">
    <property type="entry name" value="S-adenosyl-L-methionine-dependent methyltransferases"/>
    <property type="match status" value="1"/>
</dbReference>
<accession>A0A518RL84</accession>
<dbReference type="Proteomes" id="UP000318055">
    <property type="component" value="Chromosome"/>
</dbReference>
<sequence>MVAEDKGDVRKHAPATLRNREAIVAVLRDLLPERGLVLEVASGSGEHAVYFAAAFADLTWQPSDPDAAGRASIASWSAGIPNIEPPLGIDAAAPIWPIDAADALLCINMVHISPWEATLGLLDGALRLLPPDGPLILYGPYRRADVPTAPSNEAFDHSLRERDPRWGLRDVADVTQAAQARGLRFARLIEMPANNLMLVYRK</sequence>
<reference evidence="1 2" key="1">
    <citation type="submission" date="2019-07" db="EMBL/GenBank/DDBJ databases">
        <title>Sphingomonas alkalisoli sp. nov., isolated from rhizosphere soil of Suaedae salsa.</title>
        <authorList>
            <person name="Zhang H."/>
            <person name="Xu L."/>
            <person name="Zhang J.-X."/>
            <person name="Sun J.-Q."/>
        </authorList>
    </citation>
    <scope>NUCLEOTIDE SEQUENCE [LARGE SCALE GENOMIC DNA]</scope>
    <source>
        <strain evidence="1 2">XS-10</strain>
    </source>
</reference>
<dbReference type="Gene3D" id="3.40.50.150">
    <property type="entry name" value="Vaccinia Virus protein VP39"/>
    <property type="match status" value="1"/>
</dbReference>
<evidence type="ECO:0000313" key="1">
    <source>
        <dbReference type="EMBL" id="QDX28203.1"/>
    </source>
</evidence>
<name>A0A518RL84_9SPHN</name>
<dbReference type="InterPro" id="IPR010342">
    <property type="entry name" value="DUF938"/>
</dbReference>
<dbReference type="EMBL" id="CP042239">
    <property type="protein sequence ID" value="QDX28203.1"/>
    <property type="molecule type" value="Genomic_DNA"/>
</dbReference>
<protein>
    <submittedName>
        <fullName evidence="1">DUF938 domain-containing protein</fullName>
    </submittedName>
</protein>
<dbReference type="KEGG" id="ssua:FPZ54_09815"/>
<proteinExistence type="predicted"/>
<organism evidence="1 2">
    <name type="scientific">Sphingomonas suaedae</name>
    <dbReference type="NCBI Taxonomy" id="2599297"/>
    <lineage>
        <taxon>Bacteria</taxon>
        <taxon>Pseudomonadati</taxon>
        <taxon>Pseudomonadota</taxon>
        <taxon>Alphaproteobacteria</taxon>
        <taxon>Sphingomonadales</taxon>
        <taxon>Sphingomonadaceae</taxon>
        <taxon>Sphingomonas</taxon>
    </lineage>
</organism>
<dbReference type="PANTHER" id="PTHR20974">
    <property type="entry name" value="UPF0585 PROTEIN CG18661"/>
    <property type="match status" value="1"/>
</dbReference>
<dbReference type="PANTHER" id="PTHR20974:SF0">
    <property type="entry name" value="UPF0585 PROTEIN CG18661"/>
    <property type="match status" value="1"/>
</dbReference>
<evidence type="ECO:0000313" key="2">
    <source>
        <dbReference type="Proteomes" id="UP000318055"/>
    </source>
</evidence>
<dbReference type="AlphaFoldDB" id="A0A518RL84"/>
<keyword evidence="2" id="KW-1185">Reference proteome</keyword>